<dbReference type="GO" id="GO:0006353">
    <property type="term" value="P:DNA-templated transcription termination"/>
    <property type="evidence" value="ECO:0007669"/>
    <property type="project" value="InterPro"/>
</dbReference>
<feature type="domain" description="Rho termination factor-like N-terminal" evidence="2">
    <location>
        <begin position="378"/>
        <end position="409"/>
    </location>
</feature>
<reference evidence="3" key="1">
    <citation type="submission" date="2021-01" db="EMBL/GenBank/DDBJ databases">
        <authorList>
            <person name="Corre E."/>
            <person name="Pelletier E."/>
            <person name="Niang G."/>
            <person name="Scheremetjew M."/>
            <person name="Finn R."/>
            <person name="Kale V."/>
            <person name="Holt S."/>
            <person name="Cochrane G."/>
            <person name="Meng A."/>
            <person name="Brown T."/>
            <person name="Cohen L."/>
        </authorList>
    </citation>
    <scope>NUCLEOTIDE SEQUENCE</scope>
    <source>
        <strain evidence="3">CCAC1681</strain>
    </source>
</reference>
<dbReference type="AlphaFoldDB" id="A0A7S0D0Q1"/>
<name>A0A7S0D0Q1_MICPS</name>
<accession>A0A7S0D0Q1</accession>
<proteinExistence type="predicted"/>
<dbReference type="Pfam" id="PF07498">
    <property type="entry name" value="Rho_N"/>
    <property type="match status" value="1"/>
</dbReference>
<evidence type="ECO:0000256" key="1">
    <source>
        <dbReference type="SAM" id="MobiDB-lite"/>
    </source>
</evidence>
<gene>
    <name evidence="3" type="ORF">MSP1401_LOCUS6052</name>
</gene>
<feature type="region of interest" description="Disordered" evidence="1">
    <location>
        <begin position="207"/>
        <end position="237"/>
    </location>
</feature>
<dbReference type="InterPro" id="IPR011112">
    <property type="entry name" value="Rho-like_N"/>
</dbReference>
<evidence type="ECO:0000259" key="2">
    <source>
        <dbReference type="Pfam" id="PF07498"/>
    </source>
</evidence>
<evidence type="ECO:0000313" key="3">
    <source>
        <dbReference type="EMBL" id="CAD8439966.1"/>
    </source>
</evidence>
<dbReference type="EMBL" id="HBEN01007398">
    <property type="protein sequence ID" value="CAD8439966.1"/>
    <property type="molecule type" value="Transcribed_RNA"/>
</dbReference>
<feature type="region of interest" description="Disordered" evidence="1">
    <location>
        <begin position="256"/>
        <end position="315"/>
    </location>
</feature>
<protein>
    <recommendedName>
        <fullName evidence="2">Rho termination factor-like N-terminal domain-containing protein</fullName>
    </recommendedName>
</protein>
<organism evidence="3">
    <name type="scientific">Micromonas pusilla</name>
    <name type="common">Picoplanktonic green alga</name>
    <name type="synonym">Chromulina pusilla</name>
    <dbReference type="NCBI Taxonomy" id="38833"/>
    <lineage>
        <taxon>Eukaryota</taxon>
        <taxon>Viridiplantae</taxon>
        <taxon>Chlorophyta</taxon>
        <taxon>Mamiellophyceae</taxon>
        <taxon>Mamiellales</taxon>
        <taxon>Mamiellaceae</taxon>
        <taxon>Micromonas</taxon>
    </lineage>
</organism>
<sequence>MAPTACAIRATPSASASVRAAAAACRRRPWSGTRVAHPRGKRATRARLVARAVAADAGGASSALNLLVGSGVLLGLGSAALRARPALSADFQAQRPVDSPDSDEDDSGTRWGVAGAVSCLPLFGFAAWFLPAMGGEVAGSSRDPDDDARARRAQRYLRWAALYGVAYAARGFDPQDPGTWAVAAACAAHVQLERLAFEAETRAADVEKRLARPSETLKPKPRREPKQTQTKRALDAPKARSVLDAFVESAVVKEREAAAEVSEPDDTSEASAGDSWRGGDDPLRPSGLGFRLPKGKTLSLSRPRLPEMPEPPSLTVRGVGRAIGATQIAAARMREEIEEGKLRAAIDLEETRERERLARERLLIGAEISDWDRRFEVRTMTREQLISIARERGMRGYSKLRRGELLAAVETELYGEKRASSDGSRAGGEDDER</sequence>